<dbReference type="Proteomes" id="UP001189429">
    <property type="component" value="Unassembled WGS sequence"/>
</dbReference>
<evidence type="ECO:0000313" key="9">
    <source>
        <dbReference type="Proteomes" id="UP001189429"/>
    </source>
</evidence>
<keyword evidence="9" id="KW-1185">Reference proteome</keyword>
<evidence type="ECO:0000256" key="5">
    <source>
        <dbReference type="ARBA" id="ARBA00023065"/>
    </source>
</evidence>
<evidence type="ECO:0000313" key="8">
    <source>
        <dbReference type="EMBL" id="CAK0881306.1"/>
    </source>
</evidence>
<dbReference type="EMBL" id="CAUYUJ010018175">
    <property type="protein sequence ID" value="CAK0881306.1"/>
    <property type="molecule type" value="Genomic_DNA"/>
</dbReference>
<protein>
    <recommendedName>
        <fullName evidence="10">Autophagy-related protein 9</fullName>
    </recommendedName>
</protein>
<accession>A0ABN9W5B0</accession>
<name>A0ABN9W5B0_9DINO</name>
<evidence type="ECO:0000256" key="2">
    <source>
        <dbReference type="ARBA" id="ARBA00022448"/>
    </source>
</evidence>
<sequence>MESDAKVELVFQWLQGLIVENINVGVLTIPAPILTRSFQDLGDGKESFEDALKVSIVQFPFPYAQTCDCMLLMHWLAVPFVVTQWMSTWWLAFFFAFGQVFTLYTLNLIAEELENPFGSYANDLDSVQMQSAMNQHLRMLINSSTQRLPLLQPGLDPDELTMKLDSGEGGTSFHDMWAEISYTRGVRVKHRCASVNHNAAQPGSALRTWASSQSWASRLSSRLWPSEACSSLPVGCVSASCVSSRSKSTLSVKSRSDPELVGGAAQHCASDSLALPQPFAEPSLQSWPSRSETFLESPRSPVPDGPMPVSPRPPDKPPPVARKVVPRLPLDALPQPLAEL</sequence>
<reference evidence="8" key="1">
    <citation type="submission" date="2023-10" db="EMBL/GenBank/DDBJ databases">
        <authorList>
            <person name="Chen Y."/>
            <person name="Shah S."/>
            <person name="Dougan E. K."/>
            <person name="Thang M."/>
            <person name="Chan C."/>
        </authorList>
    </citation>
    <scope>NUCLEOTIDE SEQUENCE [LARGE SCALE GENOMIC DNA]</scope>
</reference>
<keyword evidence="6" id="KW-0472">Membrane</keyword>
<feature type="compositionally biased region" description="Polar residues" evidence="7">
    <location>
        <begin position="283"/>
        <end position="294"/>
    </location>
</feature>
<evidence type="ECO:0000256" key="7">
    <source>
        <dbReference type="SAM" id="MobiDB-lite"/>
    </source>
</evidence>
<proteinExistence type="predicted"/>
<evidence type="ECO:0000256" key="3">
    <source>
        <dbReference type="ARBA" id="ARBA00022692"/>
    </source>
</evidence>
<evidence type="ECO:0000256" key="6">
    <source>
        <dbReference type="ARBA" id="ARBA00023136"/>
    </source>
</evidence>
<comment type="subcellular location">
    <subcellularLocation>
        <location evidence="1">Membrane</location>
        <topology evidence="1">Multi-pass membrane protein</topology>
    </subcellularLocation>
</comment>
<keyword evidence="4" id="KW-1133">Transmembrane helix</keyword>
<dbReference type="Pfam" id="PF25539">
    <property type="entry name" value="Bestrophin_2"/>
    <property type="match status" value="1"/>
</dbReference>
<gene>
    <name evidence="8" type="ORF">PCOR1329_LOCUS64211</name>
</gene>
<keyword evidence="2" id="KW-0813">Transport</keyword>
<feature type="region of interest" description="Disordered" evidence="7">
    <location>
        <begin position="281"/>
        <end position="340"/>
    </location>
</feature>
<keyword evidence="5" id="KW-0406">Ion transport</keyword>
<dbReference type="InterPro" id="IPR044669">
    <property type="entry name" value="YneE/VCCN1/2-like"/>
</dbReference>
<keyword evidence="3" id="KW-0812">Transmembrane</keyword>
<evidence type="ECO:0000256" key="1">
    <source>
        <dbReference type="ARBA" id="ARBA00004141"/>
    </source>
</evidence>
<comment type="caution">
    <text evidence="8">The sequence shown here is derived from an EMBL/GenBank/DDBJ whole genome shotgun (WGS) entry which is preliminary data.</text>
</comment>
<evidence type="ECO:0008006" key="10">
    <source>
        <dbReference type="Google" id="ProtNLM"/>
    </source>
</evidence>
<evidence type="ECO:0000256" key="4">
    <source>
        <dbReference type="ARBA" id="ARBA00022989"/>
    </source>
</evidence>
<organism evidence="8 9">
    <name type="scientific">Prorocentrum cordatum</name>
    <dbReference type="NCBI Taxonomy" id="2364126"/>
    <lineage>
        <taxon>Eukaryota</taxon>
        <taxon>Sar</taxon>
        <taxon>Alveolata</taxon>
        <taxon>Dinophyceae</taxon>
        <taxon>Prorocentrales</taxon>
        <taxon>Prorocentraceae</taxon>
        <taxon>Prorocentrum</taxon>
    </lineage>
</organism>
<feature type="compositionally biased region" description="Pro residues" evidence="7">
    <location>
        <begin position="300"/>
        <end position="320"/>
    </location>
</feature>